<evidence type="ECO:0000313" key="4">
    <source>
        <dbReference type="Proteomes" id="UP001222087"/>
    </source>
</evidence>
<sequence length="340" mass="38605">MRRLTTFCFALVTFLICGITQADTAFTQRKDVQRFINNMVQQHGFNKKELTLIMDNVQLQPQIIESMEKPYEKKTWDVYKQLFLTPERVQGGLAFWSANRETLAKAEKKYGVPANIIVAILGVETIYGKNQGNYRVIDALSTLAFNYPKRSAFFTKELGEYLLLCREQKISPTQNLGSYAGAMGKPQFMPSSYRYYAADFTGNAKKDLMNDDQAVIASVANYFHKHGWKTNQGIAQPAKVQGNRYKKINTNYKTAAYHWNQMAAAGVKPLTASLHTPAKVGLIELTTQTGAEYWLAYPNFYVITRYNSSPQYAMVVYLLSQQLKMQWAAAANVGKKYAYV</sequence>
<proteinExistence type="predicted"/>
<gene>
    <name evidence="3" type="primary">mltB</name>
    <name evidence="3" type="ORF">PXX05_09105</name>
</gene>
<dbReference type="SUPFAM" id="SSF53955">
    <property type="entry name" value="Lysozyme-like"/>
    <property type="match status" value="1"/>
</dbReference>
<dbReference type="RefSeq" id="WP_275087916.1">
    <property type="nucleotide sequence ID" value="NZ_CP119078.1"/>
</dbReference>
<dbReference type="Proteomes" id="UP001222087">
    <property type="component" value="Chromosome"/>
</dbReference>
<dbReference type="InterPro" id="IPR011757">
    <property type="entry name" value="Lytic_transglycosylase_MltB"/>
</dbReference>
<dbReference type="PANTHER" id="PTHR30163">
    <property type="entry name" value="MEMBRANE-BOUND LYTIC MUREIN TRANSGLYCOSYLASE B"/>
    <property type="match status" value="1"/>
</dbReference>
<feature type="signal peptide" evidence="1">
    <location>
        <begin position="1"/>
        <end position="22"/>
    </location>
</feature>
<dbReference type="PANTHER" id="PTHR30163:SF9">
    <property type="entry name" value="MEMBRANE-BOUND LYTIC MUREIN TRANSGLYCOSYLASE B"/>
    <property type="match status" value="1"/>
</dbReference>
<dbReference type="CDD" id="cd13399">
    <property type="entry name" value="Slt35-like"/>
    <property type="match status" value="1"/>
</dbReference>
<evidence type="ECO:0000256" key="1">
    <source>
        <dbReference type="SAM" id="SignalP"/>
    </source>
</evidence>
<name>A0ABY8AQN7_9GAMM</name>
<keyword evidence="1" id="KW-0732">Signal</keyword>
<dbReference type="EMBL" id="CP119078">
    <property type="protein sequence ID" value="WED42091.1"/>
    <property type="molecule type" value="Genomic_DNA"/>
</dbReference>
<accession>A0ABY8AQN7</accession>
<feature type="chain" id="PRO_5046330248" evidence="1">
    <location>
        <begin position="23"/>
        <end position="340"/>
    </location>
</feature>
<dbReference type="InterPro" id="IPR023346">
    <property type="entry name" value="Lysozyme-like_dom_sf"/>
</dbReference>
<dbReference type="Pfam" id="PF13406">
    <property type="entry name" value="SLT_2"/>
    <property type="match status" value="1"/>
</dbReference>
<dbReference type="Gene3D" id="1.10.8.350">
    <property type="entry name" value="Bacterial muramidase"/>
    <property type="match status" value="1"/>
</dbReference>
<dbReference type="InterPro" id="IPR031304">
    <property type="entry name" value="SLT_2"/>
</dbReference>
<organism evidence="3 4">
    <name type="scientific">Legionella cardiaca</name>
    <dbReference type="NCBI Taxonomy" id="1071983"/>
    <lineage>
        <taxon>Bacteria</taxon>
        <taxon>Pseudomonadati</taxon>
        <taxon>Pseudomonadota</taxon>
        <taxon>Gammaproteobacteria</taxon>
        <taxon>Legionellales</taxon>
        <taxon>Legionellaceae</taxon>
        <taxon>Legionella</taxon>
    </lineage>
</organism>
<evidence type="ECO:0000313" key="3">
    <source>
        <dbReference type="EMBL" id="WED42091.1"/>
    </source>
</evidence>
<dbReference type="Gene3D" id="1.10.530.10">
    <property type="match status" value="1"/>
</dbReference>
<feature type="domain" description="Transglycosylase SLT" evidence="2">
    <location>
        <begin position="29"/>
        <end position="321"/>
    </location>
</feature>
<protein>
    <submittedName>
        <fullName evidence="3">Lytic murein transglycosylase B</fullName>
    </submittedName>
</protein>
<reference evidence="3 4" key="1">
    <citation type="submission" date="2023-02" db="EMBL/GenBank/DDBJ databases">
        <title>Genome Sequence of L. cardiaca H63T.</title>
        <authorList>
            <person name="Lopez A.E."/>
            <person name="Cianciotto N.P."/>
        </authorList>
    </citation>
    <scope>NUCLEOTIDE SEQUENCE [LARGE SCALE GENOMIC DNA]</scope>
    <source>
        <strain evidence="3 4">H63</strain>
    </source>
</reference>
<dbReference type="InterPro" id="IPR043426">
    <property type="entry name" value="MltB-like"/>
</dbReference>
<dbReference type="NCBIfam" id="TIGR02282">
    <property type="entry name" value="MltB"/>
    <property type="match status" value="1"/>
</dbReference>
<evidence type="ECO:0000259" key="2">
    <source>
        <dbReference type="Pfam" id="PF13406"/>
    </source>
</evidence>
<keyword evidence="4" id="KW-1185">Reference proteome</keyword>